<feature type="transmembrane region" description="Helical" evidence="1">
    <location>
        <begin position="38"/>
        <end position="62"/>
    </location>
</feature>
<name>A0ABT3CUT7_9BACT</name>
<reference evidence="2 3" key="1">
    <citation type="submission" date="2022-10" db="EMBL/GenBank/DDBJ databases">
        <title>Comparative genomics and taxonomic characterization of three novel marine species of genus Reichenbachiella exhibiting antioxidant and polysaccharide degradation activities.</title>
        <authorList>
            <person name="Muhammad N."/>
            <person name="Lee Y.-J."/>
            <person name="Ko J."/>
            <person name="Kim S.-G."/>
        </authorList>
    </citation>
    <scope>NUCLEOTIDE SEQUENCE [LARGE SCALE GENOMIC DNA]</scope>
    <source>
        <strain evidence="2 3">ABR2-5</strain>
    </source>
</reference>
<dbReference type="Proteomes" id="UP001300692">
    <property type="component" value="Unassembled WGS sequence"/>
</dbReference>
<organism evidence="2 3">
    <name type="scientific">Reichenbachiella ulvae</name>
    <dbReference type="NCBI Taxonomy" id="2980104"/>
    <lineage>
        <taxon>Bacteria</taxon>
        <taxon>Pseudomonadati</taxon>
        <taxon>Bacteroidota</taxon>
        <taxon>Cytophagia</taxon>
        <taxon>Cytophagales</taxon>
        <taxon>Reichenbachiellaceae</taxon>
        <taxon>Reichenbachiella</taxon>
    </lineage>
</organism>
<evidence type="ECO:0000256" key="1">
    <source>
        <dbReference type="SAM" id="Phobius"/>
    </source>
</evidence>
<accession>A0ABT3CUT7</accession>
<proteinExistence type="predicted"/>
<evidence type="ECO:0000313" key="2">
    <source>
        <dbReference type="EMBL" id="MCV9387462.1"/>
    </source>
</evidence>
<dbReference type="EMBL" id="JAOYOD010000001">
    <property type="protein sequence ID" value="MCV9387462.1"/>
    <property type="molecule type" value="Genomic_DNA"/>
</dbReference>
<keyword evidence="1" id="KW-1133">Transmembrane helix</keyword>
<protein>
    <submittedName>
        <fullName evidence="2">Uncharacterized protein</fullName>
    </submittedName>
</protein>
<keyword evidence="3" id="KW-1185">Reference proteome</keyword>
<keyword evidence="1" id="KW-0472">Membrane</keyword>
<comment type="caution">
    <text evidence="2">The sequence shown here is derived from an EMBL/GenBank/DDBJ whole genome shotgun (WGS) entry which is preliminary data.</text>
</comment>
<keyword evidence="1" id="KW-0812">Transmembrane</keyword>
<evidence type="ECO:0000313" key="3">
    <source>
        <dbReference type="Proteomes" id="UP001300692"/>
    </source>
</evidence>
<dbReference type="RefSeq" id="WP_264138285.1">
    <property type="nucleotide sequence ID" value="NZ_JAOYOD010000001.1"/>
</dbReference>
<sequence>MDDPLSHGSATGYDTVAMSRHGLSQILHFFRSRLSGGVLSFTMAVSVIVAMLLLMMILMAYYTRQERNIYRINSRLLDNLSSAQAWCLARGDQMDYGSYRSFDLFGRGIDSVAVGKFRWGLFDSYRLHAFHRVHEQRAAFLQGQIPSEEGLSTIYLEDNRGGLALAGDTKISGTVYLPQAGTRTTYIDRVGYMNEKMVYGEVRKSKDRIPKLEDWSLDDLEKEWKEMPQLQVTELEGDYSFLSDTLTVLRCGDYLLQDTLRGFAMIQSSGTVRIDTMAYTEDIIVLADEIEFLSGFRGQGQFFARDTIIVQGDVELDYPTVLYAENEKATATIVLKEKATVDGFLLIDGDRNNFRDRLIHLEEGSTVNGMIYANGFVSAHGKINGHVCTRAFLINTFSGVLENHLFNAQLSHELDSGFLMPGLWFADQQKGVVQWLY</sequence>
<gene>
    <name evidence="2" type="ORF">N7U62_12350</name>
</gene>